<dbReference type="RefSeq" id="WP_359787635.1">
    <property type="nucleotide sequence ID" value="NZ_JBEYBN010000011.1"/>
</dbReference>
<organism evidence="2 3">
    <name type="scientific">Streptomyces olindensis</name>
    <dbReference type="NCBI Taxonomy" id="358823"/>
    <lineage>
        <taxon>Bacteria</taxon>
        <taxon>Bacillati</taxon>
        <taxon>Actinomycetota</taxon>
        <taxon>Actinomycetes</taxon>
        <taxon>Kitasatosporales</taxon>
        <taxon>Streptomycetaceae</taxon>
        <taxon>Streptomyces</taxon>
    </lineage>
</organism>
<dbReference type="Gene3D" id="3.20.20.150">
    <property type="entry name" value="Divalent-metal-dependent TIM barrel enzymes"/>
    <property type="match status" value="1"/>
</dbReference>
<dbReference type="InterPro" id="IPR050312">
    <property type="entry name" value="IolE/XylAMocC-like"/>
</dbReference>
<gene>
    <name evidence="2" type="ORF">ABZ568_10835</name>
</gene>
<dbReference type="Proteomes" id="UP001550603">
    <property type="component" value="Unassembled WGS sequence"/>
</dbReference>
<accession>A0ABV2XSB3</accession>
<feature type="domain" description="Xylose isomerase-like TIM barrel" evidence="1">
    <location>
        <begin position="37"/>
        <end position="224"/>
    </location>
</feature>
<dbReference type="Pfam" id="PF01261">
    <property type="entry name" value="AP_endonuc_2"/>
    <property type="match status" value="1"/>
</dbReference>
<evidence type="ECO:0000313" key="3">
    <source>
        <dbReference type="Proteomes" id="UP001550603"/>
    </source>
</evidence>
<evidence type="ECO:0000259" key="1">
    <source>
        <dbReference type="Pfam" id="PF01261"/>
    </source>
</evidence>
<protein>
    <submittedName>
        <fullName evidence="2">TIM barrel protein</fullName>
    </submittedName>
</protein>
<dbReference type="EMBL" id="JBEYBN010000011">
    <property type="protein sequence ID" value="MEU2266900.1"/>
    <property type="molecule type" value="Genomic_DNA"/>
</dbReference>
<reference evidence="2 3" key="1">
    <citation type="submission" date="2024-06" db="EMBL/GenBank/DDBJ databases">
        <title>The Natural Products Discovery Center: Release of the First 8490 Sequenced Strains for Exploring Actinobacteria Biosynthetic Diversity.</title>
        <authorList>
            <person name="Kalkreuter E."/>
            <person name="Kautsar S.A."/>
            <person name="Yang D."/>
            <person name="Bader C.D."/>
            <person name="Teijaro C.N."/>
            <person name="Fluegel L."/>
            <person name="Davis C.M."/>
            <person name="Simpson J.R."/>
            <person name="Lauterbach L."/>
            <person name="Steele A.D."/>
            <person name="Gui C."/>
            <person name="Meng S."/>
            <person name="Li G."/>
            <person name="Viehrig K."/>
            <person name="Ye F."/>
            <person name="Su P."/>
            <person name="Kiefer A.F."/>
            <person name="Nichols A."/>
            <person name="Cepeda A.J."/>
            <person name="Yan W."/>
            <person name="Fan B."/>
            <person name="Jiang Y."/>
            <person name="Adhikari A."/>
            <person name="Zheng C.-J."/>
            <person name="Schuster L."/>
            <person name="Cowan T.M."/>
            <person name="Smanski M.J."/>
            <person name="Chevrette M.G."/>
            <person name="De Carvalho L.P.S."/>
            <person name="Shen B."/>
        </authorList>
    </citation>
    <scope>NUCLEOTIDE SEQUENCE [LARGE SCALE GENOMIC DNA]</scope>
    <source>
        <strain evidence="2 3">NPDC019583</strain>
    </source>
</reference>
<name>A0ABV2XSB3_9ACTN</name>
<dbReference type="InterPro" id="IPR036237">
    <property type="entry name" value="Xyl_isomerase-like_sf"/>
</dbReference>
<proteinExistence type="predicted"/>
<dbReference type="PANTHER" id="PTHR12110">
    <property type="entry name" value="HYDROXYPYRUVATE ISOMERASE"/>
    <property type="match status" value="1"/>
</dbReference>
<dbReference type="SUPFAM" id="SSF51658">
    <property type="entry name" value="Xylose isomerase-like"/>
    <property type="match status" value="1"/>
</dbReference>
<comment type="caution">
    <text evidence="2">The sequence shown here is derived from an EMBL/GenBank/DDBJ whole genome shotgun (WGS) entry which is preliminary data.</text>
</comment>
<keyword evidence="3" id="KW-1185">Reference proteome</keyword>
<sequence length="276" mass="28818">MTAPATTALPPARPAPATLAVAAPQWRIDTDRRAAARAALAAGADQLHLDYGGAHRGPPLSDSAALRAAEAVTGELPVPVLAVNHLNDIGLAHEQGTADPAAVELLLRALDCALHLGAAVLHVPGFRRSLPNTDGLRAGTAEALRGLCARLAGTHLLVAYESPLGPHDSLALARAVDHPALRLVLDTGNLADAGLRPLAFAEQVGATGLLLPDLHVKDGSRTTAPSADDLPALLRRSRARSVLVENDYRKTPGRLREDIALCRRAAEDPRHPEDAP</sequence>
<dbReference type="InterPro" id="IPR013022">
    <property type="entry name" value="Xyl_isomerase-like_TIM-brl"/>
</dbReference>
<dbReference type="PANTHER" id="PTHR12110:SF41">
    <property type="entry name" value="INOSOSE DEHYDRATASE"/>
    <property type="match status" value="1"/>
</dbReference>
<evidence type="ECO:0000313" key="2">
    <source>
        <dbReference type="EMBL" id="MEU2266900.1"/>
    </source>
</evidence>